<dbReference type="InterPro" id="IPR013083">
    <property type="entry name" value="Znf_RING/FYVE/PHD"/>
</dbReference>
<dbReference type="AlphaFoldDB" id="A0AA38U1E2"/>
<feature type="region of interest" description="Disordered" evidence="1">
    <location>
        <begin position="170"/>
        <end position="193"/>
    </location>
</feature>
<dbReference type="Gene3D" id="3.30.40.10">
    <property type="entry name" value="Zinc/RING finger domain, C3HC4 (zinc finger)"/>
    <property type="match status" value="1"/>
</dbReference>
<feature type="region of interest" description="Disordered" evidence="1">
    <location>
        <begin position="1"/>
        <end position="82"/>
    </location>
</feature>
<name>A0AA38U1E2_9AGAR</name>
<reference evidence="2" key="1">
    <citation type="submission" date="2022-08" db="EMBL/GenBank/DDBJ databases">
        <authorList>
            <consortium name="DOE Joint Genome Institute"/>
            <person name="Min B."/>
            <person name="Riley R."/>
            <person name="Sierra-Patev S."/>
            <person name="Naranjo-Ortiz M."/>
            <person name="Looney B."/>
            <person name="Konkel Z."/>
            <person name="Slot J.C."/>
            <person name="Sakamoto Y."/>
            <person name="Steenwyk J.L."/>
            <person name="Rokas A."/>
            <person name="Carro J."/>
            <person name="Camarero S."/>
            <person name="Ferreira P."/>
            <person name="Molpeceres G."/>
            <person name="Ruiz-Duenas F.J."/>
            <person name="Serrano A."/>
            <person name="Henrissat B."/>
            <person name="Drula E."/>
            <person name="Hughes K.W."/>
            <person name="Mata J.L."/>
            <person name="Ishikawa N.K."/>
            <person name="Vargas-Isla R."/>
            <person name="Ushijima S."/>
            <person name="Smith C.A."/>
            <person name="Ahrendt S."/>
            <person name="Andreopoulos W."/>
            <person name="He G."/>
            <person name="Labutti K."/>
            <person name="Lipzen A."/>
            <person name="Ng V."/>
            <person name="Sandor L."/>
            <person name="Barry K."/>
            <person name="Martinez A.T."/>
            <person name="Xiao Y."/>
            <person name="Gibbons J.G."/>
            <person name="Terashima K."/>
            <person name="Hibbett D.S."/>
            <person name="Grigoriev I.V."/>
        </authorList>
    </citation>
    <scope>NUCLEOTIDE SEQUENCE</scope>
    <source>
        <strain evidence="2">TFB10291</strain>
    </source>
</reference>
<dbReference type="SUPFAM" id="SSF57850">
    <property type="entry name" value="RING/U-box"/>
    <property type="match status" value="1"/>
</dbReference>
<accession>A0AA38U1E2</accession>
<evidence type="ECO:0008006" key="4">
    <source>
        <dbReference type="Google" id="ProtNLM"/>
    </source>
</evidence>
<dbReference type="Proteomes" id="UP001163798">
    <property type="component" value="Unassembled WGS sequence"/>
</dbReference>
<keyword evidence="3" id="KW-1185">Reference proteome</keyword>
<comment type="caution">
    <text evidence="2">The sequence shown here is derived from an EMBL/GenBank/DDBJ whole genome shotgun (WGS) entry which is preliminary data.</text>
</comment>
<evidence type="ECO:0000313" key="2">
    <source>
        <dbReference type="EMBL" id="KAJ3791140.1"/>
    </source>
</evidence>
<dbReference type="EMBL" id="MU793245">
    <property type="protein sequence ID" value="KAJ3791140.1"/>
    <property type="molecule type" value="Genomic_DNA"/>
</dbReference>
<evidence type="ECO:0000313" key="3">
    <source>
        <dbReference type="Proteomes" id="UP001163798"/>
    </source>
</evidence>
<protein>
    <recommendedName>
        <fullName evidence="4">RING-type domain-containing protein</fullName>
    </recommendedName>
</protein>
<organism evidence="2 3">
    <name type="scientific">Lentinula aff. detonsa</name>
    <dbReference type="NCBI Taxonomy" id="2804958"/>
    <lineage>
        <taxon>Eukaryota</taxon>
        <taxon>Fungi</taxon>
        <taxon>Dikarya</taxon>
        <taxon>Basidiomycota</taxon>
        <taxon>Agaricomycotina</taxon>
        <taxon>Agaricomycetes</taxon>
        <taxon>Agaricomycetidae</taxon>
        <taxon>Agaricales</taxon>
        <taxon>Marasmiineae</taxon>
        <taxon>Omphalotaceae</taxon>
        <taxon>Lentinula</taxon>
    </lineage>
</organism>
<evidence type="ECO:0000256" key="1">
    <source>
        <dbReference type="SAM" id="MobiDB-lite"/>
    </source>
</evidence>
<feature type="compositionally biased region" description="Basic and acidic residues" evidence="1">
    <location>
        <begin position="64"/>
        <end position="82"/>
    </location>
</feature>
<gene>
    <name evidence="2" type="ORF">GGU10DRAFT_66194</name>
</gene>
<sequence>MPELHRLSSVTGNPDADCDIDLGAERPSSVLDSPVKDSTTSDRKPTDDELDTWTMSGIAPTTDLPDRPREWRSASYVDKQKQHPDTKKEVYRDCGICFEIARDARRTPCCRSLFCLEHISDWLNGPSSDGRCPSCGTPCTIVSKGKIVLSDGPHPPPELAHTSSYAPSPLASPYLGPHESTVNVDPIGGGGEL</sequence>
<proteinExistence type="predicted"/>